<keyword evidence="6" id="KW-0805">Transcription regulation</keyword>
<evidence type="ECO:0000256" key="10">
    <source>
        <dbReference type="PROSITE-ProRule" id="PRU00169"/>
    </source>
</evidence>
<reference evidence="14" key="1">
    <citation type="journal article" date="2021" name="Gut Microbes">
        <title>A synthetic consortium of 100 gut commensals modulates the composition and function in a colon model of the microbiome of elderly subjects.</title>
        <authorList>
            <person name="Perez M."/>
            <person name="Ntemiri A."/>
            <person name="Tan H."/>
            <person name="Harris H.M.B."/>
            <person name="Roager H.M."/>
            <person name="Ribiere C."/>
            <person name="O'Toole P.W."/>
        </authorList>
    </citation>
    <scope>NUCLEOTIDE SEQUENCE</scope>
    <source>
        <strain evidence="14">MCC335</strain>
    </source>
</reference>
<dbReference type="Proteomes" id="UP000708338">
    <property type="component" value="Unassembled WGS sequence"/>
</dbReference>
<gene>
    <name evidence="14" type="ORF">GPL26_23535</name>
</gene>
<dbReference type="InterPro" id="IPR009057">
    <property type="entry name" value="Homeodomain-like_sf"/>
</dbReference>
<evidence type="ECO:0000313" key="14">
    <source>
        <dbReference type="EMBL" id="MBT9812570.1"/>
    </source>
</evidence>
<dbReference type="Gene3D" id="1.10.10.60">
    <property type="entry name" value="Homeodomain-like"/>
    <property type="match status" value="2"/>
</dbReference>
<evidence type="ECO:0000256" key="2">
    <source>
        <dbReference type="ARBA" id="ARBA00018672"/>
    </source>
</evidence>
<dbReference type="RefSeq" id="WP_117451438.1">
    <property type="nucleotide sequence ID" value="NZ_CABJDD010000009.1"/>
</dbReference>
<feature type="modified residue" description="4-aspartylphosphate" evidence="10">
    <location>
        <position position="57"/>
    </location>
</feature>
<keyword evidence="3" id="KW-0963">Cytoplasm</keyword>
<dbReference type="PANTHER" id="PTHR42713:SF3">
    <property type="entry name" value="TRANSCRIPTIONAL REGULATORY PROTEIN HPTR"/>
    <property type="match status" value="1"/>
</dbReference>
<dbReference type="PROSITE" id="PS00041">
    <property type="entry name" value="HTH_ARAC_FAMILY_1"/>
    <property type="match status" value="1"/>
</dbReference>
<evidence type="ECO:0000256" key="4">
    <source>
        <dbReference type="ARBA" id="ARBA00022553"/>
    </source>
</evidence>
<evidence type="ECO:0000259" key="13">
    <source>
        <dbReference type="PROSITE" id="PS50110"/>
    </source>
</evidence>
<comment type="caution">
    <text evidence="14">The sequence shown here is derived from an EMBL/GenBank/DDBJ whole genome shotgun (WGS) entry which is preliminary data.</text>
</comment>
<keyword evidence="7" id="KW-0238">DNA-binding</keyword>
<dbReference type="GO" id="GO:0005737">
    <property type="term" value="C:cytoplasm"/>
    <property type="evidence" value="ECO:0007669"/>
    <property type="project" value="UniProtKB-SubCell"/>
</dbReference>
<evidence type="ECO:0000256" key="8">
    <source>
        <dbReference type="ARBA" id="ARBA00023163"/>
    </source>
</evidence>
<dbReference type="Gene3D" id="3.40.50.2300">
    <property type="match status" value="1"/>
</dbReference>
<dbReference type="SUPFAM" id="SSF52172">
    <property type="entry name" value="CheY-like"/>
    <property type="match status" value="1"/>
</dbReference>
<dbReference type="SMART" id="SM00448">
    <property type="entry name" value="REC"/>
    <property type="match status" value="1"/>
</dbReference>
<feature type="domain" description="HTH araC/xylS-type" evidence="12">
    <location>
        <begin position="476"/>
        <end position="573"/>
    </location>
</feature>
<dbReference type="GO" id="GO:0003700">
    <property type="term" value="F:DNA-binding transcription factor activity"/>
    <property type="evidence" value="ECO:0007669"/>
    <property type="project" value="InterPro"/>
</dbReference>
<dbReference type="PRINTS" id="PR00032">
    <property type="entry name" value="HTHARAC"/>
</dbReference>
<dbReference type="Pfam" id="PF00072">
    <property type="entry name" value="Response_reg"/>
    <property type="match status" value="1"/>
</dbReference>
<dbReference type="PANTHER" id="PTHR42713">
    <property type="entry name" value="HISTIDINE KINASE-RELATED"/>
    <property type="match status" value="1"/>
</dbReference>
<dbReference type="InterPro" id="IPR018062">
    <property type="entry name" value="HTH_AraC-typ_CS"/>
</dbReference>
<dbReference type="AlphaFoldDB" id="A0AA41FJG4"/>
<evidence type="ECO:0000256" key="5">
    <source>
        <dbReference type="ARBA" id="ARBA00023012"/>
    </source>
</evidence>
<sequence>MNMYKVVLVDDEELIIEGMKQLVDWESLGCRIEGAAYDGDEALDIINETEPDIIITDIRMPSMNGLEMIDHVKEQFPDVVIMIMSGYSDFEYAQKALEKGAACYMLKPVLEKDLRERILQAVKKLDEKRLQKQKEEEATVRLYHLKRGAKENFLRKLLREDLSPSHILHMWENMELCPPKSMAMVALLDTDIPLRDTEQAVIKFAIDNMIEEICLEAGSCECVSLGNETSAILFLYTPSIHLPSIHDPSLHDPSLHDPSLHAPSLHAPSSHEVQSHGQTRERAEDSFQSVISRLLDTVKQFCRVPMSAGISSGVTFPDNVRTAYTEAEKALERRFYESGETGIYQGGIQRGGKREDVDYKELLEWKEKLLDAVQHREQKNAMVRLGRFCHGMFDGMGMEREGIYTEIIRLLTDYQGILLQHQIENGAYDTSQIFQPDYLYQFKTSGELRRWLETVTEQIIAFLGQESLEASTRLIDRMKHYISQNYQTVTRQKAADYFFLNPSYLSQLFKSETGEAFTDYVTQVRMEEARRLLSTTDHKIQYIAELVGYTSNQHFTRTFKKYAGMLPVEYRKHK</sequence>
<evidence type="ECO:0000256" key="7">
    <source>
        <dbReference type="ARBA" id="ARBA00023125"/>
    </source>
</evidence>
<dbReference type="GO" id="GO:0000160">
    <property type="term" value="P:phosphorelay signal transduction system"/>
    <property type="evidence" value="ECO:0007669"/>
    <property type="project" value="UniProtKB-KW"/>
</dbReference>
<evidence type="ECO:0000256" key="11">
    <source>
        <dbReference type="SAM" id="MobiDB-lite"/>
    </source>
</evidence>
<feature type="region of interest" description="Disordered" evidence="11">
    <location>
        <begin position="251"/>
        <end position="282"/>
    </location>
</feature>
<protein>
    <recommendedName>
        <fullName evidence="2">Stage 0 sporulation protein A homolog</fullName>
    </recommendedName>
</protein>
<evidence type="ECO:0000256" key="3">
    <source>
        <dbReference type="ARBA" id="ARBA00022490"/>
    </source>
</evidence>
<name>A0AA41FJG4_9FIRM</name>
<dbReference type="InterPro" id="IPR020449">
    <property type="entry name" value="Tscrpt_reg_AraC-type_HTH"/>
</dbReference>
<dbReference type="InterPro" id="IPR001789">
    <property type="entry name" value="Sig_transdc_resp-reg_receiver"/>
</dbReference>
<evidence type="ECO:0000256" key="9">
    <source>
        <dbReference type="ARBA" id="ARBA00024867"/>
    </source>
</evidence>
<dbReference type="Pfam" id="PF12833">
    <property type="entry name" value="HTH_18"/>
    <property type="match status" value="1"/>
</dbReference>
<dbReference type="CDD" id="cd17536">
    <property type="entry name" value="REC_YesN-like"/>
    <property type="match status" value="1"/>
</dbReference>
<evidence type="ECO:0000313" key="15">
    <source>
        <dbReference type="Proteomes" id="UP000708338"/>
    </source>
</evidence>
<organism evidence="14 15">
    <name type="scientific">Enterocloster citroniae</name>
    <dbReference type="NCBI Taxonomy" id="358743"/>
    <lineage>
        <taxon>Bacteria</taxon>
        <taxon>Bacillati</taxon>
        <taxon>Bacillota</taxon>
        <taxon>Clostridia</taxon>
        <taxon>Lachnospirales</taxon>
        <taxon>Lachnospiraceae</taxon>
        <taxon>Enterocloster</taxon>
    </lineage>
</organism>
<keyword evidence="4 10" id="KW-0597">Phosphoprotein</keyword>
<comment type="subcellular location">
    <subcellularLocation>
        <location evidence="1">Cytoplasm</location>
    </subcellularLocation>
</comment>
<dbReference type="GO" id="GO:0043565">
    <property type="term" value="F:sequence-specific DNA binding"/>
    <property type="evidence" value="ECO:0007669"/>
    <property type="project" value="InterPro"/>
</dbReference>
<dbReference type="InterPro" id="IPR011006">
    <property type="entry name" value="CheY-like_superfamily"/>
</dbReference>
<dbReference type="SUPFAM" id="SSF46689">
    <property type="entry name" value="Homeodomain-like"/>
    <property type="match status" value="1"/>
</dbReference>
<dbReference type="InterPro" id="IPR018060">
    <property type="entry name" value="HTH_AraC"/>
</dbReference>
<evidence type="ECO:0000259" key="12">
    <source>
        <dbReference type="PROSITE" id="PS01124"/>
    </source>
</evidence>
<comment type="function">
    <text evidence="9">May play the central regulatory role in sporulation. It may be an element of the effector pathway responsible for the activation of sporulation genes in response to nutritional stress. Spo0A may act in concert with spo0H (a sigma factor) to control the expression of some genes that are critical to the sporulation process.</text>
</comment>
<feature type="domain" description="Response regulatory" evidence="13">
    <location>
        <begin position="5"/>
        <end position="122"/>
    </location>
</feature>
<keyword evidence="8" id="KW-0804">Transcription</keyword>
<dbReference type="EMBL" id="WQPS01000064">
    <property type="protein sequence ID" value="MBT9812570.1"/>
    <property type="molecule type" value="Genomic_DNA"/>
</dbReference>
<dbReference type="PROSITE" id="PS50110">
    <property type="entry name" value="RESPONSE_REGULATORY"/>
    <property type="match status" value="1"/>
</dbReference>
<evidence type="ECO:0000256" key="1">
    <source>
        <dbReference type="ARBA" id="ARBA00004496"/>
    </source>
</evidence>
<accession>A0AA41FJG4</accession>
<dbReference type="SMART" id="SM00342">
    <property type="entry name" value="HTH_ARAC"/>
    <property type="match status" value="1"/>
</dbReference>
<evidence type="ECO:0000256" key="6">
    <source>
        <dbReference type="ARBA" id="ARBA00023015"/>
    </source>
</evidence>
<dbReference type="InterPro" id="IPR051552">
    <property type="entry name" value="HptR"/>
</dbReference>
<keyword evidence="5" id="KW-0902">Two-component regulatory system</keyword>
<dbReference type="PROSITE" id="PS01124">
    <property type="entry name" value="HTH_ARAC_FAMILY_2"/>
    <property type="match status" value="1"/>
</dbReference>
<proteinExistence type="predicted"/>